<reference evidence="2" key="1">
    <citation type="submission" date="2007-06" db="EMBL/GenBank/DDBJ databases">
        <title>Full length cDNA sequences from Sitka Spruce (Picea sitchensis).</title>
        <authorList>
            <person name="Ralph S.G."/>
            <person name="Chun H.E."/>
            <person name="Liao N."/>
            <person name="Ali J."/>
            <person name="Reid K."/>
            <person name="Kolosova N."/>
            <person name="Cooper N."/>
            <person name="Cullis C."/>
            <person name="Jancsik S."/>
            <person name="Moore R."/>
            <person name="Mayo M."/>
            <person name="Wagner S."/>
            <person name="Holt R.A."/>
            <person name="Jones S.J.M."/>
            <person name="Marra M.A."/>
            <person name="Ritland C.E."/>
            <person name="Ritland K."/>
            <person name="Bohlmann J."/>
        </authorList>
    </citation>
    <scope>NUCLEOTIDE SEQUENCE</scope>
    <source>
        <tissue evidence="2">Green portion of the leader tissue</tissue>
    </source>
</reference>
<evidence type="ECO:0000313" key="2">
    <source>
        <dbReference type="EMBL" id="ABR16928.1"/>
    </source>
</evidence>
<sequence>MAGRGLGRKRKAMENAEKNVENESVSEPIEPKKEELERIEINRAPVLTLWVAVVAERQGYAYEEGLSFGKAISGILAHSKGRRLGVYEDKDQQDRKRKTKQQQKEKEKFDVFGMRIAGQTTKEGTRLALQNNKPISPVSVESYLRRAFGPYYEQGKEAMRALAKAYPPEKLGSEAYSLYEKIRPQVPGGMKGWGAKGYLDLNLLHQLQEKEEMLSD</sequence>
<feature type="compositionally biased region" description="Basic residues" evidence="1">
    <location>
        <begin position="1"/>
        <end position="11"/>
    </location>
</feature>
<dbReference type="EMBL" id="EF677075">
    <property type="protein sequence ID" value="ABR16928.1"/>
    <property type="molecule type" value="mRNA"/>
</dbReference>
<dbReference type="AlphaFoldDB" id="B8LMP8"/>
<dbReference type="OMA" id="WGAKGYL"/>
<accession>B8LMP8</accession>
<name>B8LMP8_PICSI</name>
<proteinExistence type="evidence at transcript level"/>
<feature type="region of interest" description="Disordered" evidence="1">
    <location>
        <begin position="1"/>
        <end position="34"/>
    </location>
</feature>
<feature type="compositionally biased region" description="Basic and acidic residues" evidence="1">
    <location>
        <begin position="12"/>
        <end position="21"/>
    </location>
</feature>
<protein>
    <submittedName>
        <fullName evidence="2">Uncharacterized protein</fullName>
    </submittedName>
</protein>
<organism evidence="2">
    <name type="scientific">Picea sitchensis</name>
    <name type="common">Sitka spruce</name>
    <name type="synonym">Pinus sitchensis</name>
    <dbReference type="NCBI Taxonomy" id="3332"/>
    <lineage>
        <taxon>Eukaryota</taxon>
        <taxon>Viridiplantae</taxon>
        <taxon>Streptophyta</taxon>
        <taxon>Embryophyta</taxon>
        <taxon>Tracheophyta</taxon>
        <taxon>Spermatophyta</taxon>
        <taxon>Pinopsida</taxon>
        <taxon>Pinidae</taxon>
        <taxon>Conifers I</taxon>
        <taxon>Pinales</taxon>
        <taxon>Pinaceae</taxon>
        <taxon>Picea</taxon>
    </lineage>
</organism>
<evidence type="ECO:0000256" key="1">
    <source>
        <dbReference type="SAM" id="MobiDB-lite"/>
    </source>
</evidence>